<comment type="caution">
    <text evidence="1">The sequence shown here is derived from an EMBL/GenBank/DDBJ whole genome shotgun (WGS) entry which is preliminary data.</text>
</comment>
<dbReference type="Proteomes" id="UP001221142">
    <property type="component" value="Unassembled WGS sequence"/>
</dbReference>
<organism evidence="1 2">
    <name type="scientific">Roridomyces roridus</name>
    <dbReference type="NCBI Taxonomy" id="1738132"/>
    <lineage>
        <taxon>Eukaryota</taxon>
        <taxon>Fungi</taxon>
        <taxon>Dikarya</taxon>
        <taxon>Basidiomycota</taxon>
        <taxon>Agaricomycotina</taxon>
        <taxon>Agaricomycetes</taxon>
        <taxon>Agaricomycetidae</taxon>
        <taxon>Agaricales</taxon>
        <taxon>Marasmiineae</taxon>
        <taxon>Mycenaceae</taxon>
        <taxon>Roridomyces</taxon>
    </lineage>
</organism>
<accession>A0AAD7FBQ9</accession>
<evidence type="ECO:0000313" key="1">
    <source>
        <dbReference type="EMBL" id="KAJ7610846.1"/>
    </source>
</evidence>
<dbReference type="EMBL" id="JARKIF010000034">
    <property type="protein sequence ID" value="KAJ7610846.1"/>
    <property type="molecule type" value="Genomic_DNA"/>
</dbReference>
<sequence>MSQEAVDAYASIGIPNATFEDDIENVALEVAPEHRELLKQALRSACEKLVVYGNKPTPGLPQDEVYILDLHDNSTGARSIRLFPGGTQPEQKMFFFDFLNQIGAPVNLPQGCTVYQGINNEEVELQSVEAGYNVQPDDLGPGLEKFAISEGAHCIFKSPGATRHFKIPLRKRDMRSPFLMDEFTRMVAGY</sequence>
<gene>
    <name evidence="1" type="ORF">FB45DRAFT_941793</name>
</gene>
<name>A0AAD7FBQ9_9AGAR</name>
<protein>
    <submittedName>
        <fullName evidence="1">Uncharacterized protein</fullName>
    </submittedName>
</protein>
<proteinExistence type="predicted"/>
<evidence type="ECO:0000313" key="2">
    <source>
        <dbReference type="Proteomes" id="UP001221142"/>
    </source>
</evidence>
<reference evidence="1" key="1">
    <citation type="submission" date="2023-03" db="EMBL/GenBank/DDBJ databases">
        <title>Massive genome expansion in bonnet fungi (Mycena s.s.) driven by repeated elements and novel gene families across ecological guilds.</title>
        <authorList>
            <consortium name="Lawrence Berkeley National Laboratory"/>
            <person name="Harder C.B."/>
            <person name="Miyauchi S."/>
            <person name="Viragh M."/>
            <person name="Kuo A."/>
            <person name="Thoen E."/>
            <person name="Andreopoulos B."/>
            <person name="Lu D."/>
            <person name="Skrede I."/>
            <person name="Drula E."/>
            <person name="Henrissat B."/>
            <person name="Morin E."/>
            <person name="Kohler A."/>
            <person name="Barry K."/>
            <person name="LaButti K."/>
            <person name="Morin E."/>
            <person name="Salamov A."/>
            <person name="Lipzen A."/>
            <person name="Mereny Z."/>
            <person name="Hegedus B."/>
            <person name="Baldrian P."/>
            <person name="Stursova M."/>
            <person name="Weitz H."/>
            <person name="Taylor A."/>
            <person name="Grigoriev I.V."/>
            <person name="Nagy L.G."/>
            <person name="Martin F."/>
            <person name="Kauserud H."/>
        </authorList>
    </citation>
    <scope>NUCLEOTIDE SEQUENCE</scope>
    <source>
        <strain evidence="1">9284</strain>
    </source>
</reference>
<dbReference type="AlphaFoldDB" id="A0AAD7FBQ9"/>
<keyword evidence="2" id="KW-1185">Reference proteome</keyword>